<comment type="caution">
    <text evidence="4">The sequence shown here is derived from an EMBL/GenBank/DDBJ whole genome shotgun (WGS) entry which is preliminary data.</text>
</comment>
<dbReference type="SUPFAM" id="SSF55729">
    <property type="entry name" value="Acyl-CoA N-acyltransferases (Nat)"/>
    <property type="match status" value="1"/>
</dbReference>
<proteinExistence type="predicted"/>
<dbReference type="InterPro" id="IPR050832">
    <property type="entry name" value="Bact_Acetyltransf"/>
</dbReference>
<dbReference type="Proteomes" id="UP000740754">
    <property type="component" value="Unassembled WGS sequence"/>
</dbReference>
<evidence type="ECO:0000256" key="2">
    <source>
        <dbReference type="ARBA" id="ARBA00023315"/>
    </source>
</evidence>
<evidence type="ECO:0000256" key="1">
    <source>
        <dbReference type="ARBA" id="ARBA00022679"/>
    </source>
</evidence>
<keyword evidence="1" id="KW-0808">Transferase</keyword>
<dbReference type="InterPro" id="IPR016181">
    <property type="entry name" value="Acyl_CoA_acyltransferase"/>
</dbReference>
<evidence type="ECO:0000259" key="3">
    <source>
        <dbReference type="PROSITE" id="PS51186"/>
    </source>
</evidence>
<evidence type="ECO:0000313" key="4">
    <source>
        <dbReference type="EMBL" id="NKN34290.1"/>
    </source>
</evidence>
<evidence type="ECO:0000313" key="5">
    <source>
        <dbReference type="Proteomes" id="UP000740754"/>
    </source>
</evidence>
<accession>A0ABX1IDN9</accession>
<keyword evidence="2" id="KW-0012">Acyltransferase</keyword>
<protein>
    <submittedName>
        <fullName evidence="4">GNAT family N-acetyltransferase</fullName>
    </submittedName>
</protein>
<dbReference type="PROSITE" id="PS51186">
    <property type="entry name" value="GNAT"/>
    <property type="match status" value="1"/>
</dbReference>
<feature type="domain" description="N-acetyltransferase" evidence="3">
    <location>
        <begin position="12"/>
        <end position="173"/>
    </location>
</feature>
<dbReference type="EMBL" id="JAAXKX010000024">
    <property type="protein sequence ID" value="NKN34290.1"/>
    <property type="molecule type" value="Genomic_DNA"/>
</dbReference>
<dbReference type="Gene3D" id="3.40.630.30">
    <property type="match status" value="1"/>
</dbReference>
<dbReference type="PANTHER" id="PTHR43877">
    <property type="entry name" value="AMINOALKYLPHOSPHONATE N-ACETYLTRANSFERASE-RELATED-RELATED"/>
    <property type="match status" value="1"/>
</dbReference>
<dbReference type="InterPro" id="IPR000182">
    <property type="entry name" value="GNAT_dom"/>
</dbReference>
<dbReference type="CDD" id="cd04301">
    <property type="entry name" value="NAT_SF"/>
    <property type="match status" value="1"/>
</dbReference>
<name>A0ABX1IDN9_9GAMM</name>
<organism evidence="4 5">
    <name type="scientific">Marichromatium bheemlicum</name>
    <dbReference type="NCBI Taxonomy" id="365339"/>
    <lineage>
        <taxon>Bacteria</taxon>
        <taxon>Pseudomonadati</taxon>
        <taxon>Pseudomonadota</taxon>
        <taxon>Gammaproteobacteria</taxon>
        <taxon>Chromatiales</taxon>
        <taxon>Chromatiaceae</taxon>
        <taxon>Marichromatium</taxon>
    </lineage>
</organism>
<sequence>MDRTASSTINTIRVRRAKRSDIALLAEIQGAAVRRGCTACYRAETLSAWSACLTPARYRKAMADYTFMIAEDVVDARALGFSAWRHRFERACTELAALYVHPDNGKHGVGRRLLLAMEHSAQINGSSRIELDATFNAAPFYARHGYHVLHHHWCREPEEDVAVKVIRMARPLPNDGVMAACTAG</sequence>
<gene>
    <name evidence="4" type="ORF">HF203_13775</name>
</gene>
<reference evidence="4 5" key="1">
    <citation type="submission" date="2020-04" db="EMBL/GenBank/DDBJ databases">
        <title>Draft Whole-Genome sequence of Marichromatium bheemlicum DSM 18632, type strain.</title>
        <authorList>
            <person name="Kyndt J.A."/>
            <person name="Meyer T.E."/>
        </authorList>
    </citation>
    <scope>NUCLEOTIDE SEQUENCE [LARGE SCALE GENOMIC DNA]</scope>
    <source>
        <strain evidence="4 5">DSM 18632</strain>
    </source>
</reference>
<dbReference type="RefSeq" id="WP_168670660.1">
    <property type="nucleotide sequence ID" value="NZ_JAAXKX010000024.1"/>
</dbReference>
<keyword evidence="5" id="KW-1185">Reference proteome</keyword>
<dbReference type="Pfam" id="PF13673">
    <property type="entry name" value="Acetyltransf_10"/>
    <property type="match status" value="1"/>
</dbReference>